<proteinExistence type="predicted"/>
<dbReference type="AlphaFoldDB" id="A0AA35TWS5"/>
<feature type="compositionally biased region" description="Polar residues" evidence="1">
    <location>
        <begin position="47"/>
        <end position="57"/>
    </location>
</feature>
<gene>
    <name evidence="2" type="ORF">GBAR_LOCUS30230</name>
</gene>
<accession>A0AA35TWS5</accession>
<comment type="caution">
    <text evidence="2">The sequence shown here is derived from an EMBL/GenBank/DDBJ whole genome shotgun (WGS) entry which is preliminary data.</text>
</comment>
<organism evidence="2 3">
    <name type="scientific">Geodia barretti</name>
    <name type="common">Barrett's horny sponge</name>
    <dbReference type="NCBI Taxonomy" id="519541"/>
    <lineage>
        <taxon>Eukaryota</taxon>
        <taxon>Metazoa</taxon>
        <taxon>Porifera</taxon>
        <taxon>Demospongiae</taxon>
        <taxon>Heteroscleromorpha</taxon>
        <taxon>Tetractinellida</taxon>
        <taxon>Astrophorina</taxon>
        <taxon>Geodiidae</taxon>
        <taxon>Geodia</taxon>
    </lineage>
</organism>
<name>A0AA35TWS5_GEOBA</name>
<reference evidence="2" key="1">
    <citation type="submission" date="2023-03" db="EMBL/GenBank/DDBJ databases">
        <authorList>
            <person name="Steffen K."/>
            <person name="Cardenas P."/>
        </authorList>
    </citation>
    <scope>NUCLEOTIDE SEQUENCE</scope>
</reference>
<evidence type="ECO:0000256" key="1">
    <source>
        <dbReference type="SAM" id="MobiDB-lite"/>
    </source>
</evidence>
<feature type="region of interest" description="Disordered" evidence="1">
    <location>
        <begin position="34"/>
        <end position="90"/>
    </location>
</feature>
<sequence>MIHFFHSQVVPEVAGPTSTATYLYLQIEAPPQSPTPNLFSFGGVSPPSATKRQQQQPPAGDQVVPQSPGPGSDDVSNSTLYDLSMDWPYN</sequence>
<protein>
    <submittedName>
        <fullName evidence="2">Uncharacterized protein</fullName>
    </submittedName>
</protein>
<keyword evidence="3" id="KW-1185">Reference proteome</keyword>
<dbReference type="EMBL" id="CASHTH010004269">
    <property type="protein sequence ID" value="CAI8055353.1"/>
    <property type="molecule type" value="Genomic_DNA"/>
</dbReference>
<dbReference type="Proteomes" id="UP001174909">
    <property type="component" value="Unassembled WGS sequence"/>
</dbReference>
<evidence type="ECO:0000313" key="2">
    <source>
        <dbReference type="EMBL" id="CAI8055353.1"/>
    </source>
</evidence>
<evidence type="ECO:0000313" key="3">
    <source>
        <dbReference type="Proteomes" id="UP001174909"/>
    </source>
</evidence>